<dbReference type="EMBL" id="JAUCBP010000007">
    <property type="protein sequence ID" value="MDM7861093.1"/>
    <property type="molecule type" value="Genomic_DNA"/>
</dbReference>
<dbReference type="RefSeq" id="WP_289365444.1">
    <property type="nucleotide sequence ID" value="NZ_JAUCBP010000007.1"/>
</dbReference>
<keyword evidence="2" id="KW-1185">Reference proteome</keyword>
<dbReference type="Proteomes" id="UP001234343">
    <property type="component" value="Unassembled WGS sequence"/>
</dbReference>
<proteinExistence type="predicted"/>
<name>A0ABT7SY32_9ALTE</name>
<evidence type="ECO:0000313" key="1">
    <source>
        <dbReference type="EMBL" id="MDM7861093.1"/>
    </source>
</evidence>
<comment type="caution">
    <text evidence="1">The sequence shown here is derived from an EMBL/GenBank/DDBJ whole genome shotgun (WGS) entry which is preliminary data.</text>
</comment>
<evidence type="ECO:0008006" key="3">
    <source>
        <dbReference type="Google" id="ProtNLM"/>
    </source>
</evidence>
<sequence>MIGNVLRFTLLYFVKLMRYWCYPTKVEWINPPTDKDWCDVRLILILNHTSLLEFIYSTAMPTRFLWQMSQRLVFPVADVSLRKPQGKILKLFAPRIASLSRKRDHTWKHFLELLASDSILIFMPEGRMKRPNGLDKNGQPMTVKSGICDLLPQFSGGSMIIAHSGGLHHVMAPGQSFPRPFRKLAVNLDAVNIDDYLAQFSTITDERERQSAICRDLETRRDRYCPTL</sequence>
<accession>A0ABT7SY32</accession>
<organism evidence="1 2">
    <name type="scientific">Alteromonas arenosi</name>
    <dbReference type="NCBI Taxonomy" id="3055817"/>
    <lineage>
        <taxon>Bacteria</taxon>
        <taxon>Pseudomonadati</taxon>
        <taxon>Pseudomonadota</taxon>
        <taxon>Gammaproteobacteria</taxon>
        <taxon>Alteromonadales</taxon>
        <taxon>Alteromonadaceae</taxon>
        <taxon>Alteromonas/Salinimonas group</taxon>
        <taxon>Alteromonas</taxon>
    </lineage>
</organism>
<evidence type="ECO:0000313" key="2">
    <source>
        <dbReference type="Proteomes" id="UP001234343"/>
    </source>
</evidence>
<reference evidence="1 2" key="1">
    <citation type="submission" date="2023-06" db="EMBL/GenBank/DDBJ databases">
        <title>Alteromonas sp. ASW11-36 isolated from intertidal sand.</title>
        <authorList>
            <person name="Li Y."/>
        </authorList>
    </citation>
    <scope>NUCLEOTIDE SEQUENCE [LARGE SCALE GENOMIC DNA]</scope>
    <source>
        <strain evidence="1 2">ASW11-36</strain>
    </source>
</reference>
<protein>
    <recommendedName>
        <fullName evidence="3">1-acyl-sn-glycerol-3-phosphate acyltransferase</fullName>
    </recommendedName>
</protein>
<gene>
    <name evidence="1" type="ORF">QTP81_10840</name>
</gene>